<dbReference type="InterPro" id="IPR029068">
    <property type="entry name" value="Glyas_Bleomycin-R_OHBP_Dase"/>
</dbReference>
<dbReference type="SUPFAM" id="SSF54593">
    <property type="entry name" value="Glyoxalase/Bleomycin resistance protein/Dihydroxybiphenyl dioxygenase"/>
    <property type="match status" value="1"/>
</dbReference>
<protein>
    <recommendedName>
        <fullName evidence="1">VOC domain-containing protein</fullName>
    </recommendedName>
</protein>
<evidence type="ECO:0000313" key="3">
    <source>
        <dbReference type="Proteomes" id="UP000679779"/>
    </source>
</evidence>
<dbReference type="Pfam" id="PF12681">
    <property type="entry name" value="Glyoxalase_2"/>
    <property type="match status" value="1"/>
</dbReference>
<evidence type="ECO:0000313" key="2">
    <source>
        <dbReference type="EMBL" id="GIO28961.1"/>
    </source>
</evidence>
<proteinExistence type="predicted"/>
<organism evidence="2 3">
    <name type="scientific">Paenibacillus albilobatus</name>
    <dbReference type="NCBI Taxonomy" id="2716884"/>
    <lineage>
        <taxon>Bacteria</taxon>
        <taxon>Bacillati</taxon>
        <taxon>Bacillota</taxon>
        <taxon>Bacilli</taxon>
        <taxon>Bacillales</taxon>
        <taxon>Paenibacillaceae</taxon>
        <taxon>Paenibacillus</taxon>
    </lineage>
</organism>
<dbReference type="Gene3D" id="3.10.180.10">
    <property type="entry name" value="2,3-Dihydroxybiphenyl 1,2-Dioxygenase, domain 1"/>
    <property type="match status" value="1"/>
</dbReference>
<dbReference type="InterPro" id="IPR037523">
    <property type="entry name" value="VOC_core"/>
</dbReference>
<dbReference type="PANTHER" id="PTHR36113:SF6">
    <property type="entry name" value="FOSFOMYCIN RESISTANCE PROTEIN FOSX"/>
    <property type="match status" value="1"/>
</dbReference>
<dbReference type="PANTHER" id="PTHR36113">
    <property type="entry name" value="LYASE, PUTATIVE-RELATED-RELATED"/>
    <property type="match status" value="1"/>
</dbReference>
<sequence>MDFHAIRLCVANFQESLTFYRDILGFHGWHDHEQQYAYFEEMNIALFSQKKMLEAIFPEYQPAESIAQQAKFIIQFEVKDVDEYYHLLKNKGIEFINKPHNRNDWGSRVAHFYDPDQNIIEIYKVNRD</sequence>
<name>A0A920C7G5_9BACL</name>
<dbReference type="Proteomes" id="UP000679779">
    <property type="component" value="Unassembled WGS sequence"/>
</dbReference>
<keyword evidence="3" id="KW-1185">Reference proteome</keyword>
<evidence type="ECO:0000259" key="1">
    <source>
        <dbReference type="PROSITE" id="PS51819"/>
    </source>
</evidence>
<dbReference type="EMBL" id="BORQ01000001">
    <property type="protein sequence ID" value="GIO28961.1"/>
    <property type="molecule type" value="Genomic_DNA"/>
</dbReference>
<dbReference type="InterPro" id="IPR051332">
    <property type="entry name" value="Fosfomycin_Res_Enzymes"/>
</dbReference>
<feature type="domain" description="VOC" evidence="1">
    <location>
        <begin position="2"/>
        <end position="125"/>
    </location>
</feature>
<comment type="caution">
    <text evidence="2">The sequence shown here is derived from an EMBL/GenBank/DDBJ whole genome shotgun (WGS) entry which is preliminary data.</text>
</comment>
<accession>A0A920C7G5</accession>
<dbReference type="PROSITE" id="PS51819">
    <property type="entry name" value="VOC"/>
    <property type="match status" value="1"/>
</dbReference>
<dbReference type="AlphaFoldDB" id="A0A920C7G5"/>
<reference evidence="2" key="1">
    <citation type="submission" date="2021-03" db="EMBL/GenBank/DDBJ databases">
        <title>Antimicrobial resistance genes in bacteria isolated from Japanese honey, and their potential for conferring macrolide and lincosamide resistance in the American foulbrood pathogen Paenibacillus larvae.</title>
        <authorList>
            <person name="Okamoto M."/>
            <person name="Kumagai M."/>
            <person name="Kanamori H."/>
            <person name="Takamatsu D."/>
        </authorList>
    </citation>
    <scope>NUCLEOTIDE SEQUENCE</scope>
    <source>
        <strain evidence="2">J2TS6</strain>
    </source>
</reference>
<dbReference type="InterPro" id="IPR025870">
    <property type="entry name" value="Glyoxalase-like_dom"/>
</dbReference>
<dbReference type="RefSeq" id="WP_160041821.1">
    <property type="nucleotide sequence ID" value="NZ_BORQ01000001.1"/>
</dbReference>
<gene>
    <name evidence="2" type="primary">yraH</name>
    <name evidence="2" type="ORF">J2TS6_01020</name>
</gene>